<feature type="signal peptide" evidence="7">
    <location>
        <begin position="1"/>
        <end position="28"/>
    </location>
</feature>
<dbReference type="GO" id="GO:0006793">
    <property type="term" value="P:phosphorus metabolic process"/>
    <property type="evidence" value="ECO:0007669"/>
    <property type="project" value="UniProtKB-ARBA"/>
</dbReference>
<dbReference type="PROSITE" id="PS50035">
    <property type="entry name" value="PLD"/>
    <property type="match status" value="1"/>
</dbReference>
<evidence type="ECO:0000256" key="3">
    <source>
        <dbReference type="ARBA" id="ARBA00012027"/>
    </source>
</evidence>
<keyword evidence="10" id="KW-1185">Reference proteome</keyword>
<accession>A0A0A1FIK3</accession>
<comment type="catalytic activity">
    <reaction evidence="1">
        <text>a 1,2-diacyl-sn-glycero-3-phosphocholine + H2O = a 1,2-diacyl-sn-glycero-3-phosphate + choline + H(+)</text>
        <dbReference type="Rhea" id="RHEA:14445"/>
        <dbReference type="ChEBI" id="CHEBI:15354"/>
        <dbReference type="ChEBI" id="CHEBI:15377"/>
        <dbReference type="ChEBI" id="CHEBI:15378"/>
        <dbReference type="ChEBI" id="CHEBI:57643"/>
        <dbReference type="ChEBI" id="CHEBI:58608"/>
        <dbReference type="EC" id="3.1.4.4"/>
    </reaction>
</comment>
<name>A0A0A1FIK3_9BURK</name>
<keyword evidence="7" id="KW-0732">Signal</keyword>
<sequence>MKVAAILMRRIGLGLVFYTALIAAPASAFDSTQAPQAAVGTLQPLFAPWDDIETALIDALDAARQQVLVQAYLLSNHKIAAALIAAKRRGVDVKVMLDGRQLEKVGASKARELAAAGIPLWLESGYQNAHNKVMVIDSSTAAATVITGSFNFTWSAQHKNAENVLIVRNNPALAMRYALNWERHRLDATPYKTQ</sequence>
<reference evidence="10" key="1">
    <citation type="journal article" date="2014" name="Soil Biol. Biochem.">
        <title>Structure and function of bacterial communities in ageing soils: Insights from the Mendocino ecological staircase.</title>
        <authorList>
            <person name="Uroz S."/>
            <person name="Tech J.J."/>
            <person name="Sawaya N.A."/>
            <person name="Frey-Klett P."/>
            <person name="Leveau J.H.J."/>
        </authorList>
    </citation>
    <scope>NUCLEOTIDE SEQUENCE [LARGE SCALE GENOMIC DNA]</scope>
    <source>
        <strain evidence="10">Cal35</strain>
    </source>
</reference>
<dbReference type="GO" id="GO:0016891">
    <property type="term" value="F:RNA endonuclease activity producing 5'-phosphomonoesters, hydrolytic mechanism"/>
    <property type="evidence" value="ECO:0007669"/>
    <property type="project" value="TreeGrafter"/>
</dbReference>
<dbReference type="InterPro" id="IPR051406">
    <property type="entry name" value="PLD_domain"/>
</dbReference>
<evidence type="ECO:0000313" key="10">
    <source>
        <dbReference type="Proteomes" id="UP000030302"/>
    </source>
</evidence>
<protein>
    <recommendedName>
        <fullName evidence="3">phospholipase D</fullName>
        <ecNumber evidence="3">3.1.4.4</ecNumber>
    </recommendedName>
</protein>
<dbReference type="Gene3D" id="3.30.870.10">
    <property type="entry name" value="Endonuclease Chain A"/>
    <property type="match status" value="1"/>
</dbReference>
<dbReference type="HOGENOM" id="CLU_080814_3_0_4"/>
<gene>
    <name evidence="9" type="ORF">LT85_3539</name>
</gene>
<evidence type="ECO:0000256" key="2">
    <source>
        <dbReference type="ARBA" id="ARBA00008664"/>
    </source>
</evidence>
<evidence type="ECO:0000313" key="9">
    <source>
        <dbReference type="EMBL" id="AIY42697.1"/>
    </source>
</evidence>
<keyword evidence="5" id="KW-0442">Lipid degradation</keyword>
<evidence type="ECO:0000259" key="8">
    <source>
        <dbReference type="PROSITE" id="PS50035"/>
    </source>
</evidence>
<evidence type="ECO:0000256" key="1">
    <source>
        <dbReference type="ARBA" id="ARBA00000798"/>
    </source>
</evidence>
<evidence type="ECO:0000256" key="6">
    <source>
        <dbReference type="ARBA" id="ARBA00023098"/>
    </source>
</evidence>
<dbReference type="STRING" id="279058.LT85_3539"/>
<feature type="chain" id="PRO_5001974340" description="phospholipase D" evidence="7">
    <location>
        <begin position="29"/>
        <end position="194"/>
    </location>
</feature>
<dbReference type="Proteomes" id="UP000030302">
    <property type="component" value="Chromosome"/>
</dbReference>
<keyword evidence="6" id="KW-0443">Lipid metabolism</keyword>
<dbReference type="AlphaFoldDB" id="A0A0A1FIK3"/>
<dbReference type="InterPro" id="IPR025202">
    <property type="entry name" value="PLD-like_dom"/>
</dbReference>
<proteinExistence type="inferred from homology"/>
<evidence type="ECO:0000256" key="4">
    <source>
        <dbReference type="ARBA" id="ARBA00022801"/>
    </source>
</evidence>
<keyword evidence="9" id="KW-0255">Endonuclease</keyword>
<dbReference type="Pfam" id="PF13091">
    <property type="entry name" value="PLDc_2"/>
    <property type="match status" value="1"/>
</dbReference>
<feature type="domain" description="PLD phosphodiesterase" evidence="8">
    <location>
        <begin position="125"/>
        <end position="156"/>
    </location>
</feature>
<dbReference type="EMBL" id="CP009962">
    <property type="protein sequence ID" value="AIY42697.1"/>
    <property type="molecule type" value="Genomic_DNA"/>
</dbReference>
<organism evidence="9 10">
    <name type="scientific">Collimonas arenae</name>
    <dbReference type="NCBI Taxonomy" id="279058"/>
    <lineage>
        <taxon>Bacteria</taxon>
        <taxon>Pseudomonadati</taxon>
        <taxon>Pseudomonadota</taxon>
        <taxon>Betaproteobacteria</taxon>
        <taxon>Burkholderiales</taxon>
        <taxon>Oxalobacteraceae</taxon>
        <taxon>Collimonas</taxon>
    </lineage>
</organism>
<dbReference type="GO" id="GO:0004630">
    <property type="term" value="F:phospholipase D activity"/>
    <property type="evidence" value="ECO:0007669"/>
    <property type="project" value="UniProtKB-EC"/>
</dbReference>
<dbReference type="PANTHER" id="PTHR43856:SF1">
    <property type="entry name" value="MITOCHONDRIAL CARDIOLIPIN HYDROLASE"/>
    <property type="match status" value="1"/>
</dbReference>
<dbReference type="PANTHER" id="PTHR43856">
    <property type="entry name" value="CARDIOLIPIN HYDROLASE"/>
    <property type="match status" value="1"/>
</dbReference>
<comment type="similarity">
    <text evidence="2">Belongs to the phospholipase D family.</text>
</comment>
<dbReference type="GO" id="GO:0016042">
    <property type="term" value="P:lipid catabolic process"/>
    <property type="evidence" value="ECO:0007669"/>
    <property type="project" value="UniProtKB-KW"/>
</dbReference>
<keyword evidence="9" id="KW-0540">Nuclease</keyword>
<dbReference type="KEGG" id="care:LT85_3539"/>
<evidence type="ECO:0000256" key="5">
    <source>
        <dbReference type="ARBA" id="ARBA00022963"/>
    </source>
</evidence>
<dbReference type="InterPro" id="IPR001736">
    <property type="entry name" value="PLipase_D/transphosphatidylase"/>
</dbReference>
<keyword evidence="4" id="KW-0378">Hydrolase</keyword>
<dbReference type="SUPFAM" id="SSF56024">
    <property type="entry name" value="Phospholipase D/nuclease"/>
    <property type="match status" value="1"/>
</dbReference>
<evidence type="ECO:0000256" key="7">
    <source>
        <dbReference type="SAM" id="SignalP"/>
    </source>
</evidence>
<dbReference type="RefSeq" id="WP_081992483.1">
    <property type="nucleotide sequence ID" value="NZ_CP009962.1"/>
</dbReference>
<dbReference type="EC" id="3.1.4.4" evidence="3"/>